<evidence type="ECO:0000256" key="6">
    <source>
        <dbReference type="ARBA" id="ARBA00023082"/>
    </source>
</evidence>
<keyword evidence="8" id="KW-0804">Transcription</keyword>
<dbReference type="PRINTS" id="PR00045">
    <property type="entry name" value="SIGMA54FCT"/>
</dbReference>
<reference evidence="11 12" key="1">
    <citation type="submission" date="2020-01" db="EMBL/GenBank/DDBJ databases">
        <title>Ponticoccus aerotolerans gen. nov., sp. nov., an anaerobic bacterium and proposal of Ponticoccusceae fam. nov., Ponticoccusles ord. nov. and Ponticoccuse classis nov. in the phylum Kiritimatiellaeota.</title>
        <authorList>
            <person name="Zhou L.Y."/>
            <person name="Du Z.J."/>
        </authorList>
    </citation>
    <scope>NUCLEOTIDE SEQUENCE [LARGE SCALE GENOMIC DNA]</scope>
    <source>
        <strain evidence="11 12">S-5007</strain>
    </source>
</reference>
<dbReference type="Gene3D" id="1.10.10.60">
    <property type="entry name" value="Homeodomain-like"/>
    <property type="match status" value="1"/>
</dbReference>
<evidence type="ECO:0000256" key="7">
    <source>
        <dbReference type="ARBA" id="ARBA00023125"/>
    </source>
</evidence>
<accession>A0A6P1M661</accession>
<dbReference type="Proteomes" id="UP000464954">
    <property type="component" value="Chromosome"/>
</dbReference>
<keyword evidence="4" id="KW-0548">Nucleotidyltransferase</keyword>
<dbReference type="PROSITE" id="PS00718">
    <property type="entry name" value="SIGMA54_2"/>
    <property type="match status" value="1"/>
</dbReference>
<dbReference type="Pfam" id="PF00309">
    <property type="entry name" value="Sigma54_AID"/>
    <property type="match status" value="1"/>
</dbReference>
<evidence type="ECO:0000256" key="5">
    <source>
        <dbReference type="ARBA" id="ARBA00023015"/>
    </source>
</evidence>
<evidence type="ECO:0000256" key="1">
    <source>
        <dbReference type="ARBA" id="ARBA00008798"/>
    </source>
</evidence>
<evidence type="ECO:0000256" key="2">
    <source>
        <dbReference type="ARBA" id="ARBA00022478"/>
    </source>
</evidence>
<dbReference type="Pfam" id="PF04552">
    <property type="entry name" value="Sigma54_DBD"/>
    <property type="match status" value="1"/>
</dbReference>
<keyword evidence="5" id="KW-0805">Transcription regulation</keyword>
<evidence type="ECO:0000259" key="9">
    <source>
        <dbReference type="Pfam" id="PF04552"/>
    </source>
</evidence>
<dbReference type="GO" id="GO:0016779">
    <property type="term" value="F:nucleotidyltransferase activity"/>
    <property type="evidence" value="ECO:0007669"/>
    <property type="project" value="UniProtKB-KW"/>
</dbReference>
<gene>
    <name evidence="11" type="primary">rpoN</name>
    <name evidence="11" type="ORF">GT409_01040</name>
</gene>
<dbReference type="InterPro" id="IPR000394">
    <property type="entry name" value="RNA_pol_sigma_54"/>
</dbReference>
<feature type="domain" description="RNA polymerase sigma factor 54 DNA-binding" evidence="9">
    <location>
        <begin position="298"/>
        <end position="456"/>
    </location>
</feature>
<evidence type="ECO:0000313" key="12">
    <source>
        <dbReference type="Proteomes" id="UP000464954"/>
    </source>
</evidence>
<evidence type="ECO:0000256" key="8">
    <source>
        <dbReference type="ARBA" id="ARBA00023163"/>
    </source>
</evidence>
<dbReference type="InterPro" id="IPR007634">
    <property type="entry name" value="RNA_pol_sigma_54_DNA-bd"/>
</dbReference>
<keyword evidence="7" id="KW-0238">DNA-binding</keyword>
<dbReference type="GO" id="GO:0001216">
    <property type="term" value="F:DNA-binding transcription activator activity"/>
    <property type="evidence" value="ECO:0007669"/>
    <property type="project" value="InterPro"/>
</dbReference>
<feature type="domain" description="RNA polymerase sigma factor 54 core-binding" evidence="10">
    <location>
        <begin position="97"/>
        <end position="283"/>
    </location>
</feature>
<dbReference type="KEGG" id="taer:GT409_01040"/>
<name>A0A6P1M661_9BACT</name>
<dbReference type="AlphaFoldDB" id="A0A6P1M661"/>
<dbReference type="PANTHER" id="PTHR32248:SF4">
    <property type="entry name" value="RNA POLYMERASE SIGMA-54 FACTOR"/>
    <property type="match status" value="1"/>
</dbReference>
<dbReference type="GO" id="GO:0003677">
    <property type="term" value="F:DNA binding"/>
    <property type="evidence" value="ECO:0007669"/>
    <property type="project" value="UniProtKB-KW"/>
</dbReference>
<keyword evidence="2" id="KW-0240">DNA-directed RNA polymerase</keyword>
<evidence type="ECO:0000313" key="11">
    <source>
        <dbReference type="EMBL" id="QHI68094.1"/>
    </source>
</evidence>
<proteinExistence type="inferred from homology"/>
<dbReference type="GO" id="GO:0016987">
    <property type="term" value="F:sigma factor activity"/>
    <property type="evidence" value="ECO:0007669"/>
    <property type="project" value="UniProtKB-KW"/>
</dbReference>
<keyword evidence="12" id="KW-1185">Reference proteome</keyword>
<dbReference type="InterPro" id="IPR007046">
    <property type="entry name" value="RNA_pol_sigma_54_core-bd"/>
</dbReference>
<dbReference type="EMBL" id="CP047593">
    <property type="protein sequence ID" value="QHI68094.1"/>
    <property type="molecule type" value="Genomic_DNA"/>
</dbReference>
<dbReference type="GO" id="GO:0006352">
    <property type="term" value="P:DNA-templated transcription initiation"/>
    <property type="evidence" value="ECO:0007669"/>
    <property type="project" value="InterPro"/>
</dbReference>
<evidence type="ECO:0000259" key="10">
    <source>
        <dbReference type="Pfam" id="PF04963"/>
    </source>
</evidence>
<comment type="similarity">
    <text evidence="1">Belongs to the sigma-54 factor family.</text>
</comment>
<dbReference type="PROSITE" id="PS50044">
    <property type="entry name" value="SIGMA54_3"/>
    <property type="match status" value="1"/>
</dbReference>
<evidence type="ECO:0000256" key="4">
    <source>
        <dbReference type="ARBA" id="ARBA00022695"/>
    </source>
</evidence>
<protein>
    <submittedName>
        <fullName evidence="11">RNA polymerase factor sigma-54</fullName>
    </submittedName>
</protein>
<dbReference type="NCBIfam" id="TIGR02395">
    <property type="entry name" value="rpoN_sigma"/>
    <property type="match status" value="1"/>
</dbReference>
<organism evidence="11 12">
    <name type="scientific">Tichowtungia aerotolerans</name>
    <dbReference type="NCBI Taxonomy" id="2697043"/>
    <lineage>
        <taxon>Bacteria</taxon>
        <taxon>Pseudomonadati</taxon>
        <taxon>Kiritimatiellota</taxon>
        <taxon>Tichowtungiia</taxon>
        <taxon>Tichowtungiales</taxon>
        <taxon>Tichowtungiaceae</taxon>
        <taxon>Tichowtungia</taxon>
    </lineage>
</organism>
<dbReference type="PANTHER" id="PTHR32248">
    <property type="entry name" value="RNA POLYMERASE SIGMA-54 FACTOR"/>
    <property type="match status" value="1"/>
</dbReference>
<keyword evidence="3" id="KW-0808">Transferase</keyword>
<sequence length="457" mass="52164">MEQSLTPQMLQSLKILQAPILDLQLMVRTEMDQNPTLEREAPEVEESVDFDEAAREELREERELGELTELAEWDREFRNNREVRSSNDEERHQFMMDSISGSASLQEHLLEQLSLAGLSDRERGIAEVLIGSIDDDGYLQLDLDGIIGVTPEFPEELFERIIAIIQGFDPIGVGARSLKECLLIQLRHEGRSDSQEASLVENHLDKLGAHQYEQIASAMRLPLEKINELARSIAKLDPKPGRNFTAEQTEYVIPEISVEKQNGKWIVIQNKSPYPRLFISPRYLQLLKDKTTATETRKYIREKIAKSKFFIRSIDQRQDTIYRIACEIVNVQEEFLEKGISGLKPLTMKQVAEILEVHETTISRACNGKYMSTPRGVFEFKYFFTTGVAQADGTIISNAAIKSALADIVRNENKKKPLSDQKIGDALAEQGIHIARRTVAKYREQLKILPARLRRQT</sequence>
<dbReference type="Pfam" id="PF04963">
    <property type="entry name" value="Sigma54_CBD"/>
    <property type="match status" value="1"/>
</dbReference>
<dbReference type="PIRSF" id="PIRSF000774">
    <property type="entry name" value="RpoN"/>
    <property type="match status" value="1"/>
</dbReference>
<keyword evidence="6" id="KW-0731">Sigma factor</keyword>
<dbReference type="GO" id="GO:0000428">
    <property type="term" value="C:DNA-directed RNA polymerase complex"/>
    <property type="evidence" value="ECO:0007669"/>
    <property type="project" value="UniProtKB-KW"/>
</dbReference>
<evidence type="ECO:0000256" key="3">
    <source>
        <dbReference type="ARBA" id="ARBA00022679"/>
    </source>
</evidence>
<dbReference type="InterPro" id="IPR038709">
    <property type="entry name" value="RpoN_core-bd_sf"/>
</dbReference>
<dbReference type="Gene3D" id="1.10.10.1330">
    <property type="entry name" value="RNA polymerase sigma-54 factor, core-binding domain"/>
    <property type="match status" value="1"/>
</dbReference>